<keyword evidence="1" id="KW-0812">Transmembrane</keyword>
<name>A0A847CZ25_9BACT</name>
<keyword evidence="1" id="KW-0472">Membrane</keyword>
<feature type="transmembrane region" description="Helical" evidence="1">
    <location>
        <begin position="109"/>
        <end position="129"/>
    </location>
</feature>
<accession>A0A847CZ25</accession>
<evidence type="ECO:0000313" key="3">
    <source>
        <dbReference type="Proteomes" id="UP000545876"/>
    </source>
</evidence>
<reference evidence="2 3" key="1">
    <citation type="journal article" date="2020" name="Biotechnol. Biofuels">
        <title>New insights from the biogas microbiome by comprehensive genome-resolved metagenomics of nearly 1600 species originating from multiple anaerobic digesters.</title>
        <authorList>
            <person name="Campanaro S."/>
            <person name="Treu L."/>
            <person name="Rodriguez-R L.M."/>
            <person name="Kovalovszki A."/>
            <person name="Ziels R.M."/>
            <person name="Maus I."/>
            <person name="Zhu X."/>
            <person name="Kougias P.G."/>
            <person name="Basile A."/>
            <person name="Luo G."/>
            <person name="Schluter A."/>
            <person name="Konstantinidis K.T."/>
            <person name="Angelidaki I."/>
        </authorList>
    </citation>
    <scope>NUCLEOTIDE SEQUENCE [LARGE SCALE GENOMIC DNA]</scope>
    <source>
        <strain evidence="2">AS06rmzACSIP_65</strain>
    </source>
</reference>
<proteinExistence type="predicted"/>
<feature type="transmembrane region" description="Helical" evidence="1">
    <location>
        <begin position="86"/>
        <end position="103"/>
    </location>
</feature>
<organism evidence="2 3">
    <name type="scientific">Candidatus Dojkabacteria bacterium</name>
    <dbReference type="NCBI Taxonomy" id="2099670"/>
    <lineage>
        <taxon>Bacteria</taxon>
        <taxon>Candidatus Dojkabacteria</taxon>
    </lineage>
</organism>
<comment type="caution">
    <text evidence="2">The sequence shown here is derived from an EMBL/GenBank/DDBJ whole genome shotgun (WGS) entry which is preliminary data.</text>
</comment>
<dbReference type="AlphaFoldDB" id="A0A847CZ25"/>
<dbReference type="EMBL" id="JAAZBX010000002">
    <property type="protein sequence ID" value="NLD25208.1"/>
    <property type="molecule type" value="Genomic_DNA"/>
</dbReference>
<protein>
    <recommendedName>
        <fullName evidence="4">DUF5673 domain-containing protein</fullName>
    </recommendedName>
</protein>
<sequence length="223" mass="25925">MENDSMEKLADFLTGEKALRDKEQSIENAKKEAIKEEKNKRRRDIVEGKAKLKEDPVQKKKVVQNIKLFEWSAPERYQIKLQSKNFLIIVVISLLFISLLAVLGKYYLIAAIISVLFVIYAAGSTKPLIAKHKITARGIETVGKLYEWYMLEDFYFCKKGNMYTLLVQTKLNFPKALVLLCNEKDKDPIFVILQKKLLYRDIRKKLSKVDVLSFGEYVPLERI</sequence>
<evidence type="ECO:0000313" key="2">
    <source>
        <dbReference type="EMBL" id="NLD25208.1"/>
    </source>
</evidence>
<dbReference type="Proteomes" id="UP000545876">
    <property type="component" value="Unassembled WGS sequence"/>
</dbReference>
<gene>
    <name evidence="2" type="ORF">GX656_01010</name>
</gene>
<evidence type="ECO:0000256" key="1">
    <source>
        <dbReference type="SAM" id="Phobius"/>
    </source>
</evidence>
<keyword evidence="1" id="KW-1133">Transmembrane helix</keyword>
<evidence type="ECO:0008006" key="4">
    <source>
        <dbReference type="Google" id="ProtNLM"/>
    </source>
</evidence>